<protein>
    <submittedName>
        <fullName evidence="1">Uncharacterized protein</fullName>
    </submittedName>
</protein>
<evidence type="ECO:0000313" key="1">
    <source>
        <dbReference type="EMBL" id="MBU9728048.1"/>
    </source>
</evidence>
<keyword evidence="2" id="KW-1185">Reference proteome</keyword>
<sequence length="53" mass="6130">MERKEFIERAHQMGYTEEEITEILDLHDSAEKAGITPPDYADELIERPVAINN</sequence>
<name>A0ABS6KC25_9FIRM</name>
<reference evidence="1 2" key="1">
    <citation type="submission" date="2021-06" db="EMBL/GenBank/DDBJ databases">
        <title>Description of novel taxa of the family Lachnospiraceae.</title>
        <authorList>
            <person name="Chaplin A.V."/>
            <person name="Sokolova S.R."/>
            <person name="Pikina A.P."/>
            <person name="Korzhanova M."/>
            <person name="Belova V."/>
            <person name="Korostin D."/>
            <person name="Efimov B.A."/>
        </authorList>
    </citation>
    <scope>NUCLEOTIDE SEQUENCE [LARGE SCALE GENOMIC DNA]</scope>
    <source>
        <strain evidence="1 2">ASD4241</strain>
    </source>
</reference>
<dbReference type="RefSeq" id="WP_238727257.1">
    <property type="nucleotide sequence ID" value="NZ_JAHQCX010000016.1"/>
</dbReference>
<proteinExistence type="predicted"/>
<accession>A0ABS6KC25</accession>
<organism evidence="1 2">
    <name type="scientific">Diplocloster modestus</name>
    <dbReference type="NCBI Taxonomy" id="2850322"/>
    <lineage>
        <taxon>Bacteria</taxon>
        <taxon>Bacillati</taxon>
        <taxon>Bacillota</taxon>
        <taxon>Clostridia</taxon>
        <taxon>Lachnospirales</taxon>
        <taxon>Lachnospiraceae</taxon>
        <taxon>Diplocloster</taxon>
    </lineage>
</organism>
<dbReference type="Proteomes" id="UP001314681">
    <property type="component" value="Unassembled WGS sequence"/>
</dbReference>
<gene>
    <name evidence="1" type="ORF">KTH90_18725</name>
</gene>
<evidence type="ECO:0000313" key="2">
    <source>
        <dbReference type="Proteomes" id="UP001314681"/>
    </source>
</evidence>
<comment type="caution">
    <text evidence="1">The sequence shown here is derived from an EMBL/GenBank/DDBJ whole genome shotgun (WGS) entry which is preliminary data.</text>
</comment>
<dbReference type="EMBL" id="JAHQCX010000016">
    <property type="protein sequence ID" value="MBU9728048.1"/>
    <property type="molecule type" value="Genomic_DNA"/>
</dbReference>